<evidence type="ECO:0000256" key="3">
    <source>
        <dbReference type="SAM" id="Phobius"/>
    </source>
</evidence>
<feature type="compositionally biased region" description="Low complexity" evidence="2">
    <location>
        <begin position="644"/>
        <end position="674"/>
    </location>
</feature>
<feature type="compositionally biased region" description="Polar residues" evidence="2">
    <location>
        <begin position="751"/>
        <end position="762"/>
    </location>
</feature>
<protein>
    <submittedName>
        <fullName evidence="4">TIGR02302 family protein</fullName>
    </submittedName>
</protein>
<feature type="region of interest" description="Disordered" evidence="2">
    <location>
        <begin position="717"/>
        <end position="737"/>
    </location>
</feature>
<evidence type="ECO:0000313" key="5">
    <source>
        <dbReference type="Proteomes" id="UP000664761"/>
    </source>
</evidence>
<feature type="compositionally biased region" description="Basic and acidic residues" evidence="2">
    <location>
        <begin position="773"/>
        <end position="783"/>
    </location>
</feature>
<evidence type="ECO:0000313" key="4">
    <source>
        <dbReference type="EMBL" id="MBO0332883.1"/>
    </source>
</evidence>
<keyword evidence="5" id="KW-1185">Reference proteome</keyword>
<feature type="coiled-coil region" evidence="1">
    <location>
        <begin position="580"/>
        <end position="632"/>
    </location>
</feature>
<comment type="caution">
    <text evidence="4">The sequence shown here is derived from an EMBL/GenBank/DDBJ whole genome shotgun (WGS) entry which is preliminary data.</text>
</comment>
<proteinExistence type="predicted"/>
<accession>A0ABS3F2Y9</accession>
<organism evidence="4 5">
    <name type="scientific">Sneathiella sedimenti</name>
    <dbReference type="NCBI Taxonomy" id="2816034"/>
    <lineage>
        <taxon>Bacteria</taxon>
        <taxon>Pseudomonadati</taxon>
        <taxon>Pseudomonadota</taxon>
        <taxon>Alphaproteobacteria</taxon>
        <taxon>Sneathiellales</taxon>
        <taxon>Sneathiellaceae</taxon>
        <taxon>Sneathiella</taxon>
    </lineage>
</organism>
<feature type="region of interest" description="Disordered" evidence="2">
    <location>
        <begin position="751"/>
        <end position="808"/>
    </location>
</feature>
<dbReference type="Proteomes" id="UP000664761">
    <property type="component" value="Unassembled WGS sequence"/>
</dbReference>
<dbReference type="Pfam" id="PF13779">
    <property type="entry name" value="DUF4175"/>
    <property type="match status" value="1"/>
</dbReference>
<sequence length="834" mass="91842">MQRRDDSHDKGYGLGFEVRILLAKVNLLLEGIWRRGRLLFCLIGLFVGLSLLDLWAFATGWLHVLALILFGGAILYSLYKLGRHFPAPTRSRALRYLEGRNRLPHRPLQSLGAHSEAEKINNTPTSTMWRLYQKSLRRKLLGLKTGFPRLDMGIEDSYGVRAFVVLLLVAAFVVAGPRSTDRLYAAVTPSIGTPAIPVDVTAWITPPAYTGQAPILLTHSKSDDATVQTYIVPVQSSFIANVFGGERDAPILVIGDKREEFAVSDARNFQIQTTFDETTSLKIEKDGDVIANWQLTIIADEIPTVAFIDDPEVTERAAFKLQYQARDDYGVERIGGEITRDNGDGKIELILPTPGRGSKQVVSKSYHDLTAHPWAGLPVKLTLFAEDQIGQRGYSDAMTFTLPERKFTHPVARALIEQRKNLVNDPDGNKENVALVLQTLASLPDSVNNDVTVILALSTAKSILVNGTSRTAVDDVIEILWDTALRLENGDLSLAEAALRDAQEALMEALNNNASDAEIKRLVEELRAAMENFLQALAQQAPPMDEQAAGDPNSEDRLIESQDLQKLLDRIDQFARGGARDAARQLLSELQDIMENLKSAQARQPSDSQQAAQQMLNELGKLMQKQQELLDQTFRNSQGQQSKRGTQPGQQGQQSQNGTQPGQQGQQGQSGRGNLQDLAEVQEALRQMLGDLMGRLGADGEIPDALGRAERSMKNAREALEQGQGQSAMESESDALENLRQGTESLAQQMMQDGQGEGTQSAGPGRPGQGRDPLGRSTREESGQGRNAGNALMRGEGGGINKSRSIRDELQRRLSDPARSYLERDYLQRLLDIF</sequence>
<keyword evidence="3" id="KW-0812">Transmembrane</keyword>
<feature type="region of interest" description="Disordered" evidence="2">
    <location>
        <begin position="635"/>
        <end position="674"/>
    </location>
</feature>
<evidence type="ECO:0000256" key="1">
    <source>
        <dbReference type="SAM" id="Coils"/>
    </source>
</evidence>
<dbReference type="RefSeq" id="WP_207042714.1">
    <property type="nucleotide sequence ID" value="NZ_JAFLNC010000001.1"/>
</dbReference>
<name>A0ABS3F2Y9_9PROT</name>
<dbReference type="NCBIfam" id="TIGR02302">
    <property type="entry name" value="aProt_lowcomp"/>
    <property type="match status" value="1"/>
</dbReference>
<feature type="transmembrane region" description="Helical" evidence="3">
    <location>
        <begin position="158"/>
        <end position="176"/>
    </location>
</feature>
<evidence type="ECO:0000256" key="2">
    <source>
        <dbReference type="SAM" id="MobiDB-lite"/>
    </source>
</evidence>
<reference evidence="4 5" key="1">
    <citation type="submission" date="2021-03" db="EMBL/GenBank/DDBJ databases">
        <title>Sneathiella sp. CAU 1612 isolated from Kang Won-do.</title>
        <authorList>
            <person name="Kim W."/>
        </authorList>
    </citation>
    <scope>NUCLEOTIDE SEQUENCE [LARGE SCALE GENOMIC DNA]</scope>
    <source>
        <strain evidence="4 5">CAU 1612</strain>
    </source>
</reference>
<dbReference type="EMBL" id="JAFLNC010000001">
    <property type="protein sequence ID" value="MBO0332883.1"/>
    <property type="molecule type" value="Genomic_DNA"/>
</dbReference>
<keyword evidence="3" id="KW-0472">Membrane</keyword>
<feature type="transmembrane region" description="Helical" evidence="3">
    <location>
        <begin position="64"/>
        <end position="82"/>
    </location>
</feature>
<keyword evidence="1" id="KW-0175">Coiled coil</keyword>
<dbReference type="InterPro" id="IPR012683">
    <property type="entry name" value="CHP02302_TM"/>
</dbReference>
<keyword evidence="3" id="KW-1133">Transmembrane helix</keyword>
<feature type="coiled-coil region" evidence="1">
    <location>
        <begin position="492"/>
        <end position="539"/>
    </location>
</feature>
<feature type="transmembrane region" description="Helical" evidence="3">
    <location>
        <begin position="38"/>
        <end position="58"/>
    </location>
</feature>
<gene>
    <name evidence="4" type="ORF">J0X12_04615</name>
</gene>